<dbReference type="NCBIfam" id="NF041479">
    <property type="entry name" value="spor_membprot_YtrI"/>
    <property type="match status" value="1"/>
</dbReference>
<keyword evidence="2" id="KW-1133">Transmembrane helix</keyword>
<evidence type="ECO:0000313" key="5">
    <source>
        <dbReference type="Proteomes" id="UP001231362"/>
    </source>
</evidence>
<evidence type="ECO:0000259" key="3">
    <source>
        <dbReference type="Pfam" id="PF26347"/>
    </source>
</evidence>
<keyword evidence="2" id="KW-0812">Transmembrane</keyword>
<feature type="coiled-coil region" evidence="1">
    <location>
        <begin position="38"/>
        <end position="72"/>
    </location>
</feature>
<dbReference type="InterPro" id="IPR048198">
    <property type="entry name" value="YtrI"/>
</dbReference>
<keyword evidence="1" id="KW-0175">Coiled coil</keyword>
<feature type="transmembrane region" description="Helical" evidence="2">
    <location>
        <begin position="12"/>
        <end position="34"/>
    </location>
</feature>
<keyword evidence="5" id="KW-1185">Reference proteome</keyword>
<dbReference type="Pfam" id="PF26347">
    <property type="entry name" value="YtrI_sporulation"/>
    <property type="match status" value="1"/>
</dbReference>
<organism evidence="4 5">
    <name type="scientific">Anoxybacillus andreesenii</name>
    <dbReference type="NCBI Taxonomy" id="1325932"/>
    <lineage>
        <taxon>Bacteria</taxon>
        <taxon>Bacillati</taxon>
        <taxon>Bacillota</taxon>
        <taxon>Bacilli</taxon>
        <taxon>Bacillales</taxon>
        <taxon>Anoxybacillaceae</taxon>
        <taxon>Anoxybacillus</taxon>
    </lineage>
</organism>
<evidence type="ECO:0000256" key="1">
    <source>
        <dbReference type="SAM" id="Coils"/>
    </source>
</evidence>
<dbReference type="InterPro" id="IPR058620">
    <property type="entry name" value="YtrI_C"/>
</dbReference>
<feature type="domain" description="Sporulation membrane protein YtrI C-terminal" evidence="3">
    <location>
        <begin position="80"/>
        <end position="164"/>
    </location>
</feature>
<gene>
    <name evidence="4" type="ORF">J2S07_003611</name>
</gene>
<dbReference type="RefSeq" id="WP_307151748.1">
    <property type="nucleotide sequence ID" value="NZ_JAUSTU010000023.1"/>
</dbReference>
<reference evidence="4 5" key="1">
    <citation type="submission" date="2023-07" db="EMBL/GenBank/DDBJ databases">
        <title>Genomic Encyclopedia of Type Strains, Phase IV (KMG-IV): sequencing the most valuable type-strain genomes for metagenomic binning, comparative biology and taxonomic classification.</title>
        <authorList>
            <person name="Goeker M."/>
        </authorList>
    </citation>
    <scope>NUCLEOTIDE SEQUENCE [LARGE SCALE GENOMIC DNA]</scope>
    <source>
        <strain evidence="4 5">DSM 23948</strain>
    </source>
</reference>
<name>A0ABT9V8J7_9BACL</name>
<dbReference type="EMBL" id="JAUSTU010000023">
    <property type="protein sequence ID" value="MDQ0157282.1"/>
    <property type="molecule type" value="Genomic_DNA"/>
</dbReference>
<proteinExistence type="predicted"/>
<evidence type="ECO:0000256" key="2">
    <source>
        <dbReference type="SAM" id="Phobius"/>
    </source>
</evidence>
<evidence type="ECO:0000313" key="4">
    <source>
        <dbReference type="EMBL" id="MDQ0157282.1"/>
    </source>
</evidence>
<protein>
    <recommendedName>
        <fullName evidence="3">Sporulation membrane protein YtrI C-terminal domain-containing protein</fullName>
    </recommendedName>
</protein>
<accession>A0ABT9V8J7</accession>
<dbReference type="Proteomes" id="UP001231362">
    <property type="component" value="Unassembled WGS sequence"/>
</dbReference>
<sequence length="167" mass="20440">MKIPPGYRIQEWRRLFVGMALGALISWLIFLYIYGEWQEKYSKTIKEQEESIHNLKKEKEIWQEDIQKLNKENKDKLTIQKIDVKIINYERYKLDLFSVYEIEEDVKEDIRSLLAKDIETAYKSRELLRRTIENKTFKAHDKRYRLQIEEIIYYTTLSVYLTIQFDD</sequence>
<comment type="caution">
    <text evidence="4">The sequence shown here is derived from an EMBL/GenBank/DDBJ whole genome shotgun (WGS) entry which is preliminary data.</text>
</comment>
<keyword evidence="2" id="KW-0472">Membrane</keyword>